<keyword evidence="1" id="KW-0812">Transmembrane</keyword>
<keyword evidence="1" id="KW-0472">Membrane</keyword>
<keyword evidence="3" id="KW-1185">Reference proteome</keyword>
<feature type="transmembrane region" description="Helical" evidence="1">
    <location>
        <begin position="35"/>
        <end position="54"/>
    </location>
</feature>
<sequence length="63" mass="6953">MFNFDLPFFRPLWVRIATVGFSVGWGLVELSMGSAGFAVLFLAAGIYSAYRLFITFDPPEDGA</sequence>
<protein>
    <recommendedName>
        <fullName evidence="4">DUF3329 domain-containing protein</fullName>
    </recommendedName>
</protein>
<organism evidence="2 3">
    <name type="scientific">Aliiruegeria lutimaris</name>
    <dbReference type="NCBI Taxonomy" id="571298"/>
    <lineage>
        <taxon>Bacteria</taxon>
        <taxon>Pseudomonadati</taxon>
        <taxon>Pseudomonadota</taxon>
        <taxon>Alphaproteobacteria</taxon>
        <taxon>Rhodobacterales</taxon>
        <taxon>Roseobacteraceae</taxon>
        <taxon>Aliiruegeria</taxon>
    </lineage>
</organism>
<dbReference type="EMBL" id="FNEK01000010">
    <property type="protein sequence ID" value="SDJ01711.1"/>
    <property type="molecule type" value="Genomic_DNA"/>
</dbReference>
<evidence type="ECO:0000313" key="2">
    <source>
        <dbReference type="EMBL" id="SDJ01711.1"/>
    </source>
</evidence>
<evidence type="ECO:0000313" key="3">
    <source>
        <dbReference type="Proteomes" id="UP000199382"/>
    </source>
</evidence>
<accession>A0A1G8QAI4</accession>
<evidence type="ECO:0000256" key="1">
    <source>
        <dbReference type="SAM" id="Phobius"/>
    </source>
</evidence>
<dbReference type="STRING" id="571298.SAMN04488026_101087"/>
<dbReference type="OrthoDB" id="7362327at2"/>
<dbReference type="AlphaFoldDB" id="A0A1G8QAI4"/>
<dbReference type="RefSeq" id="WP_093152320.1">
    <property type="nucleotide sequence ID" value="NZ_FNEK01000010.1"/>
</dbReference>
<reference evidence="2 3" key="1">
    <citation type="submission" date="2016-10" db="EMBL/GenBank/DDBJ databases">
        <authorList>
            <person name="de Groot N.N."/>
        </authorList>
    </citation>
    <scope>NUCLEOTIDE SEQUENCE [LARGE SCALE GENOMIC DNA]</scope>
    <source>
        <strain evidence="2 3">DSM 25294</strain>
    </source>
</reference>
<dbReference type="Proteomes" id="UP000199382">
    <property type="component" value="Unassembled WGS sequence"/>
</dbReference>
<gene>
    <name evidence="2" type="ORF">SAMN04488026_101087</name>
</gene>
<evidence type="ECO:0008006" key="4">
    <source>
        <dbReference type="Google" id="ProtNLM"/>
    </source>
</evidence>
<name>A0A1G8QAI4_9RHOB</name>
<keyword evidence="1" id="KW-1133">Transmembrane helix</keyword>
<proteinExistence type="predicted"/>